<dbReference type="Proteomes" id="UP000215509">
    <property type="component" value="Unassembled WGS sequence"/>
</dbReference>
<evidence type="ECO:0000256" key="2">
    <source>
        <dbReference type="ARBA" id="ARBA00022741"/>
    </source>
</evidence>
<keyword evidence="1" id="KW-0813">Transport</keyword>
<evidence type="ECO:0000313" key="6">
    <source>
        <dbReference type="Proteomes" id="UP000215509"/>
    </source>
</evidence>
<dbReference type="InterPro" id="IPR003439">
    <property type="entry name" value="ABC_transporter-like_ATP-bd"/>
</dbReference>
<accession>A0A229UWX8</accession>
<dbReference type="Gene3D" id="3.40.50.300">
    <property type="entry name" value="P-loop containing nucleotide triphosphate hydrolases"/>
    <property type="match status" value="1"/>
</dbReference>
<reference evidence="5 6" key="1">
    <citation type="submission" date="2017-07" db="EMBL/GenBank/DDBJ databases">
        <title>Genome sequencing and assembly of Paenibacillus rigui.</title>
        <authorList>
            <person name="Mayilraj S."/>
        </authorList>
    </citation>
    <scope>NUCLEOTIDE SEQUENCE [LARGE SCALE GENOMIC DNA]</scope>
    <source>
        <strain evidence="5 6">JCM 16352</strain>
    </source>
</reference>
<dbReference type="AlphaFoldDB" id="A0A229UWX8"/>
<dbReference type="OrthoDB" id="18967at2"/>
<proteinExistence type="predicted"/>
<comment type="caution">
    <text evidence="5">The sequence shown here is derived from an EMBL/GenBank/DDBJ whole genome shotgun (WGS) entry which is preliminary data.</text>
</comment>
<evidence type="ECO:0000256" key="3">
    <source>
        <dbReference type="ARBA" id="ARBA00022840"/>
    </source>
</evidence>
<evidence type="ECO:0000313" key="5">
    <source>
        <dbReference type="EMBL" id="OXM87761.1"/>
    </source>
</evidence>
<dbReference type="PANTHER" id="PTHR42788">
    <property type="entry name" value="TAURINE IMPORT ATP-BINDING PROTEIN-RELATED"/>
    <property type="match status" value="1"/>
</dbReference>
<dbReference type="PROSITE" id="PS50893">
    <property type="entry name" value="ABC_TRANSPORTER_2"/>
    <property type="match status" value="1"/>
</dbReference>
<organism evidence="5 6">
    <name type="scientific">Paenibacillus rigui</name>
    <dbReference type="NCBI Taxonomy" id="554312"/>
    <lineage>
        <taxon>Bacteria</taxon>
        <taxon>Bacillati</taxon>
        <taxon>Bacillota</taxon>
        <taxon>Bacilli</taxon>
        <taxon>Bacillales</taxon>
        <taxon>Paenibacillaceae</taxon>
        <taxon>Paenibacillus</taxon>
    </lineage>
</organism>
<dbReference type="SUPFAM" id="SSF52540">
    <property type="entry name" value="P-loop containing nucleoside triphosphate hydrolases"/>
    <property type="match status" value="1"/>
</dbReference>
<dbReference type="EMBL" id="NMQW01000002">
    <property type="protein sequence ID" value="OXM87761.1"/>
    <property type="molecule type" value="Genomic_DNA"/>
</dbReference>
<name>A0A229UWX8_9BACL</name>
<dbReference type="CDD" id="cd03293">
    <property type="entry name" value="ABC_NrtD_SsuB_transporters"/>
    <property type="match status" value="1"/>
</dbReference>
<keyword evidence="2" id="KW-0547">Nucleotide-binding</keyword>
<dbReference type="InterPro" id="IPR003593">
    <property type="entry name" value="AAA+_ATPase"/>
</dbReference>
<feature type="domain" description="ABC transporter" evidence="4">
    <location>
        <begin position="28"/>
        <end position="259"/>
    </location>
</feature>
<gene>
    <name evidence="5" type="ORF">CF651_01180</name>
</gene>
<dbReference type="InterPro" id="IPR050166">
    <property type="entry name" value="ABC_transporter_ATP-bind"/>
</dbReference>
<dbReference type="InterPro" id="IPR017871">
    <property type="entry name" value="ABC_transporter-like_CS"/>
</dbReference>
<dbReference type="PANTHER" id="PTHR42788:SF13">
    <property type="entry name" value="ALIPHATIC SULFONATES IMPORT ATP-BINDING PROTEIN SSUB"/>
    <property type="match status" value="1"/>
</dbReference>
<evidence type="ECO:0000259" key="4">
    <source>
        <dbReference type="PROSITE" id="PS50893"/>
    </source>
</evidence>
<keyword evidence="3 5" id="KW-0067">ATP-binding</keyword>
<dbReference type="PROSITE" id="PS00211">
    <property type="entry name" value="ABC_TRANSPORTER_1"/>
    <property type="match status" value="1"/>
</dbReference>
<sequence length="274" mass="30271">MQVKIDNQAVSGSHEPAVFDPGQGKLLVKMEHLGKVYGNGTIALQDVNLDISEGEFLSFVGPSGCGKSTIFKMIAGLGAPTGGTLDIMGMTPKEARKQSEIAFVFQDHTLLPWCSVQDNVMLPLELRGVPKKTQREEAARVLELVGLKDYMKALPRQLSGGMKMRVSIARALVSRPKLLLMDEPFGALDEITRQTLQDELLSIWQQDQKMTVLFVTHNVFEAVFLSTRVIVMTPRPGKVSATIEIPEPFPRDETFRTTTGFSELVRYVSGALKH</sequence>
<keyword evidence="6" id="KW-1185">Reference proteome</keyword>
<evidence type="ECO:0000256" key="1">
    <source>
        <dbReference type="ARBA" id="ARBA00022448"/>
    </source>
</evidence>
<dbReference type="Pfam" id="PF00005">
    <property type="entry name" value="ABC_tran"/>
    <property type="match status" value="1"/>
</dbReference>
<dbReference type="GO" id="GO:0005524">
    <property type="term" value="F:ATP binding"/>
    <property type="evidence" value="ECO:0007669"/>
    <property type="project" value="UniProtKB-KW"/>
</dbReference>
<dbReference type="SMART" id="SM00382">
    <property type="entry name" value="AAA"/>
    <property type="match status" value="1"/>
</dbReference>
<dbReference type="GO" id="GO:0016887">
    <property type="term" value="F:ATP hydrolysis activity"/>
    <property type="evidence" value="ECO:0007669"/>
    <property type="project" value="InterPro"/>
</dbReference>
<protein>
    <submittedName>
        <fullName evidence="5">Nitrate/sulfonate/bicarbonate ABC transporter ATP-binding protein</fullName>
    </submittedName>
</protein>
<dbReference type="InterPro" id="IPR027417">
    <property type="entry name" value="P-loop_NTPase"/>
</dbReference>